<comment type="caution">
    <text evidence="3">The sequence shown here is derived from an EMBL/GenBank/DDBJ whole genome shotgun (WGS) entry which is preliminary data.</text>
</comment>
<feature type="compositionally biased region" description="Basic and acidic residues" evidence="2">
    <location>
        <begin position="31"/>
        <end position="41"/>
    </location>
</feature>
<feature type="region of interest" description="Disordered" evidence="2">
    <location>
        <begin position="1"/>
        <end position="43"/>
    </location>
</feature>
<organism evidence="3 4">
    <name type="scientific">Pristionchus mayeri</name>
    <dbReference type="NCBI Taxonomy" id="1317129"/>
    <lineage>
        <taxon>Eukaryota</taxon>
        <taxon>Metazoa</taxon>
        <taxon>Ecdysozoa</taxon>
        <taxon>Nematoda</taxon>
        <taxon>Chromadorea</taxon>
        <taxon>Rhabditida</taxon>
        <taxon>Rhabditina</taxon>
        <taxon>Diplogasteromorpha</taxon>
        <taxon>Diplogasteroidea</taxon>
        <taxon>Neodiplogasteridae</taxon>
        <taxon>Pristionchus</taxon>
    </lineage>
</organism>
<keyword evidence="1" id="KW-0175">Coiled coil</keyword>
<evidence type="ECO:0000256" key="2">
    <source>
        <dbReference type="SAM" id="MobiDB-lite"/>
    </source>
</evidence>
<protein>
    <submittedName>
        <fullName evidence="3">Uncharacterized protein</fullName>
    </submittedName>
</protein>
<dbReference type="EMBL" id="BTRK01000005">
    <property type="protein sequence ID" value="GMR53485.1"/>
    <property type="molecule type" value="Genomic_DNA"/>
</dbReference>
<feature type="compositionally biased region" description="Polar residues" evidence="2">
    <location>
        <begin position="1"/>
        <end position="18"/>
    </location>
</feature>
<proteinExistence type="predicted"/>
<dbReference type="AlphaFoldDB" id="A0AAN5D0C3"/>
<evidence type="ECO:0000313" key="3">
    <source>
        <dbReference type="EMBL" id="GMR53485.1"/>
    </source>
</evidence>
<accession>A0AAN5D0C3</accession>
<evidence type="ECO:0000256" key="1">
    <source>
        <dbReference type="SAM" id="Coils"/>
    </source>
</evidence>
<keyword evidence="4" id="KW-1185">Reference proteome</keyword>
<feature type="compositionally biased region" description="Basic residues" evidence="2">
    <location>
        <begin position="19"/>
        <end position="30"/>
    </location>
</feature>
<feature type="non-terminal residue" evidence="3">
    <location>
        <position position="1"/>
    </location>
</feature>
<name>A0AAN5D0C3_9BILA</name>
<reference evidence="4" key="1">
    <citation type="submission" date="2022-10" db="EMBL/GenBank/DDBJ databases">
        <title>Genome assembly of Pristionchus species.</title>
        <authorList>
            <person name="Yoshida K."/>
            <person name="Sommer R.J."/>
        </authorList>
    </citation>
    <scope>NUCLEOTIDE SEQUENCE [LARGE SCALE GENOMIC DNA]</scope>
    <source>
        <strain evidence="4">RS5460</strain>
    </source>
</reference>
<feature type="coiled-coil region" evidence="1">
    <location>
        <begin position="85"/>
        <end position="112"/>
    </location>
</feature>
<dbReference type="Proteomes" id="UP001328107">
    <property type="component" value="Unassembled WGS sequence"/>
</dbReference>
<evidence type="ECO:0000313" key="4">
    <source>
        <dbReference type="Proteomes" id="UP001328107"/>
    </source>
</evidence>
<sequence>LSSSMMTSCVTSNGNAKKSSTKAPRKRAKKNLSEKKMDDATTKNVNEAFTPSVLNNQITAMRRLVKSAKQKLIQKMNHQIKKMQIITEKNQSEKMKKQMEKLKQDIVAMQIIDKDDVSKFALVNKDSLEKLLNKPNLSSSERALSNWRRLLLLMQM</sequence>
<gene>
    <name evidence="3" type="ORF">PMAYCL1PPCAC_23680</name>
</gene>